<protein>
    <recommendedName>
        <fullName evidence="4">ABM domain-containing protein</fullName>
    </recommendedName>
</protein>
<dbReference type="InterPro" id="IPR011008">
    <property type="entry name" value="Dimeric_a/b-barrel"/>
</dbReference>
<accession>A0A1Y6CUF9</accession>
<evidence type="ECO:0008006" key="4">
    <source>
        <dbReference type="Google" id="ProtNLM"/>
    </source>
</evidence>
<dbReference type="PANTHER" id="PTHR40057">
    <property type="entry name" value="SLR1162 PROTEIN"/>
    <property type="match status" value="1"/>
</dbReference>
<keyword evidence="3" id="KW-1185">Reference proteome</keyword>
<organism evidence="2 3">
    <name type="scientific">Methylomagnum ishizawai</name>
    <dbReference type="NCBI Taxonomy" id="1760988"/>
    <lineage>
        <taxon>Bacteria</taxon>
        <taxon>Pseudomonadati</taxon>
        <taxon>Pseudomonadota</taxon>
        <taxon>Gammaproteobacteria</taxon>
        <taxon>Methylococcales</taxon>
        <taxon>Methylococcaceae</taxon>
        <taxon>Methylomagnum</taxon>
    </lineage>
</organism>
<evidence type="ECO:0000313" key="2">
    <source>
        <dbReference type="EMBL" id="SMF93830.1"/>
    </source>
</evidence>
<reference evidence="2 3" key="1">
    <citation type="submission" date="2016-12" db="EMBL/GenBank/DDBJ databases">
        <authorList>
            <person name="Song W.-J."/>
            <person name="Kurnit D.M."/>
        </authorList>
    </citation>
    <scope>NUCLEOTIDE SEQUENCE [LARGE SCALE GENOMIC DNA]</scope>
    <source>
        <strain evidence="2 3">175</strain>
    </source>
</reference>
<gene>
    <name evidence="2" type="ORF">SAMN02949497_1122</name>
</gene>
<keyword evidence="1" id="KW-0812">Transmembrane</keyword>
<feature type="transmembrane region" description="Helical" evidence="1">
    <location>
        <begin position="166"/>
        <end position="190"/>
    </location>
</feature>
<dbReference type="STRING" id="1760988.SAMN02949497_1122"/>
<dbReference type="EMBL" id="FXAM01000001">
    <property type="protein sequence ID" value="SMF93830.1"/>
    <property type="molecule type" value="Genomic_DNA"/>
</dbReference>
<sequence>MDAQSPSTAPSPVEIHMAWASSVIMHRIPPERSDDFLEWQRGVTLAAQDFPGYRSTVIYPPVESGSQEWVTVVEFDSQESLRNWLDSTVREEWVSRLPREIADFRLKTLLNGFGPWFGSLVQGADEALPPSWKMFLTVLLGLYPTVMLLTLWVGPYTSPLGLSLSMLIGNALSVAILQWAVVPALTALLAPWLGAPGSKSQWLAAGGAVFILLLLGGIAALFHAFMG</sequence>
<dbReference type="Gene3D" id="3.30.70.100">
    <property type="match status" value="1"/>
</dbReference>
<keyword evidence="1" id="KW-0472">Membrane</keyword>
<proteinExistence type="predicted"/>
<dbReference type="Proteomes" id="UP000192923">
    <property type="component" value="Unassembled WGS sequence"/>
</dbReference>
<feature type="transmembrane region" description="Helical" evidence="1">
    <location>
        <begin position="202"/>
        <end position="225"/>
    </location>
</feature>
<evidence type="ECO:0000256" key="1">
    <source>
        <dbReference type="SAM" id="Phobius"/>
    </source>
</evidence>
<dbReference type="PANTHER" id="PTHR40057:SF1">
    <property type="entry name" value="SLR1162 PROTEIN"/>
    <property type="match status" value="1"/>
</dbReference>
<dbReference type="AlphaFoldDB" id="A0A1Y6CUF9"/>
<name>A0A1Y6CUF9_9GAMM</name>
<feature type="transmembrane region" description="Helical" evidence="1">
    <location>
        <begin position="134"/>
        <end position="154"/>
    </location>
</feature>
<dbReference type="RefSeq" id="WP_217807253.1">
    <property type="nucleotide sequence ID" value="NZ_FXAM01000001.1"/>
</dbReference>
<evidence type="ECO:0000313" key="3">
    <source>
        <dbReference type="Proteomes" id="UP000192923"/>
    </source>
</evidence>
<keyword evidence="1" id="KW-1133">Transmembrane helix</keyword>
<dbReference type="InterPro" id="IPR038762">
    <property type="entry name" value="ABM_predict"/>
</dbReference>
<dbReference type="SUPFAM" id="SSF54909">
    <property type="entry name" value="Dimeric alpha+beta barrel"/>
    <property type="match status" value="1"/>
</dbReference>